<dbReference type="AlphaFoldDB" id="F4RT24"/>
<dbReference type="RefSeq" id="XP_007412296.1">
    <property type="nucleotide sequence ID" value="XM_007412234.1"/>
</dbReference>
<evidence type="ECO:0000313" key="3">
    <source>
        <dbReference type="Proteomes" id="UP000001072"/>
    </source>
</evidence>
<dbReference type="InParanoid" id="F4RT24"/>
<evidence type="ECO:0000256" key="1">
    <source>
        <dbReference type="SAM" id="MobiDB-lite"/>
    </source>
</evidence>
<organism evidence="3">
    <name type="scientific">Melampsora larici-populina (strain 98AG31 / pathotype 3-4-7)</name>
    <name type="common">Poplar leaf rust fungus</name>
    <dbReference type="NCBI Taxonomy" id="747676"/>
    <lineage>
        <taxon>Eukaryota</taxon>
        <taxon>Fungi</taxon>
        <taxon>Dikarya</taxon>
        <taxon>Basidiomycota</taxon>
        <taxon>Pucciniomycotina</taxon>
        <taxon>Pucciniomycetes</taxon>
        <taxon>Pucciniales</taxon>
        <taxon>Melampsoraceae</taxon>
        <taxon>Melampsora</taxon>
    </lineage>
</organism>
<dbReference type="HOGENOM" id="CLU_1195101_0_0_1"/>
<dbReference type="EMBL" id="GL883118">
    <property type="protein sequence ID" value="EGG04505.1"/>
    <property type="molecule type" value="Genomic_DNA"/>
</dbReference>
<dbReference type="KEGG" id="mlr:MELLADRAFT_88812"/>
<proteinExistence type="predicted"/>
<name>F4RT24_MELLP</name>
<feature type="region of interest" description="Disordered" evidence="1">
    <location>
        <begin position="1"/>
        <end position="22"/>
    </location>
</feature>
<dbReference type="GeneID" id="18935000"/>
<sequence>MSSQALPTPTNRNIIPPPNRGGFSPRELLFFRQMMHRRGKSLPQHLREPTRSSITPPAPLPSMPNPINSLGRLRKVPVSVPLVQKSTPLKARSKKSIPLFTKFGKPKLSRTASGKHSYRPTIKGRIVLVTDPSDLPKPIPSASRVPLTKVKVVKVEQKSKTREGTDAASTTVTSTAVTSNDATSTAVVSTAVPSADVTLNDIFSSDAALTDALAHQISTSWVQEAYDMVFGP</sequence>
<accession>F4RT24</accession>
<gene>
    <name evidence="2" type="ORF">MELLADRAFT_88812</name>
</gene>
<keyword evidence="3" id="KW-1185">Reference proteome</keyword>
<dbReference type="VEuPathDB" id="FungiDB:MELLADRAFT_88812"/>
<reference evidence="3" key="1">
    <citation type="journal article" date="2011" name="Proc. Natl. Acad. Sci. U.S.A.">
        <title>Obligate biotrophy features unraveled by the genomic analysis of rust fungi.</title>
        <authorList>
            <person name="Duplessis S."/>
            <person name="Cuomo C.A."/>
            <person name="Lin Y.-C."/>
            <person name="Aerts A."/>
            <person name="Tisserant E."/>
            <person name="Veneault-Fourrey C."/>
            <person name="Joly D.L."/>
            <person name="Hacquard S."/>
            <person name="Amselem J."/>
            <person name="Cantarel B.L."/>
            <person name="Chiu R."/>
            <person name="Coutinho P.M."/>
            <person name="Feau N."/>
            <person name="Field M."/>
            <person name="Frey P."/>
            <person name="Gelhaye E."/>
            <person name="Goldberg J."/>
            <person name="Grabherr M.G."/>
            <person name="Kodira C.D."/>
            <person name="Kohler A."/>
            <person name="Kuees U."/>
            <person name="Lindquist E.A."/>
            <person name="Lucas S.M."/>
            <person name="Mago R."/>
            <person name="Mauceli E."/>
            <person name="Morin E."/>
            <person name="Murat C."/>
            <person name="Pangilinan J.L."/>
            <person name="Park R."/>
            <person name="Pearson M."/>
            <person name="Quesneville H."/>
            <person name="Rouhier N."/>
            <person name="Sakthikumar S."/>
            <person name="Salamov A.A."/>
            <person name="Schmutz J."/>
            <person name="Selles B."/>
            <person name="Shapiro H."/>
            <person name="Tanguay P."/>
            <person name="Tuskan G.A."/>
            <person name="Henrissat B."/>
            <person name="Van de Peer Y."/>
            <person name="Rouze P."/>
            <person name="Ellis J.G."/>
            <person name="Dodds P.N."/>
            <person name="Schein J.E."/>
            <person name="Zhong S."/>
            <person name="Hamelin R.C."/>
            <person name="Grigoriev I.V."/>
            <person name="Szabo L.J."/>
            <person name="Martin F."/>
        </authorList>
    </citation>
    <scope>NUCLEOTIDE SEQUENCE [LARGE SCALE GENOMIC DNA]</scope>
    <source>
        <strain evidence="3">98AG31 / pathotype 3-4-7</strain>
    </source>
</reference>
<dbReference type="Proteomes" id="UP000001072">
    <property type="component" value="Unassembled WGS sequence"/>
</dbReference>
<evidence type="ECO:0000313" key="2">
    <source>
        <dbReference type="EMBL" id="EGG04505.1"/>
    </source>
</evidence>
<protein>
    <submittedName>
        <fullName evidence="2">Uncharacterized protein</fullName>
    </submittedName>
</protein>
<feature type="region of interest" description="Disordered" evidence="1">
    <location>
        <begin position="40"/>
        <end position="64"/>
    </location>
</feature>